<dbReference type="OrthoDB" id="5834409at2759"/>
<feature type="transmembrane region" description="Helical" evidence="2">
    <location>
        <begin position="36"/>
        <end position="64"/>
    </location>
</feature>
<feature type="transmembrane region" description="Helical" evidence="2">
    <location>
        <begin position="76"/>
        <end position="95"/>
    </location>
</feature>
<protein>
    <recommendedName>
        <fullName evidence="5">MARVEL domain-containing protein</fullName>
    </recommendedName>
</protein>
<name>A0A016WQA7_9BILA</name>
<accession>A0A016WQA7</accession>
<sequence length="160" mass="18086">MSLYDMKELPHLVKPVTLILIILQTIFVFSPGYRAFGWFVIMTTIIELIVCVLVFIAMFANITALVEAPMWPMAEMTYSAVFAVFQVINFFYFIVNMFGHFNVFLLFGVFESALLTLVWLFNAFQWWRARSPPPSTTGNQATAAPPPQFAPSYPAGVNPA</sequence>
<dbReference type="Proteomes" id="UP000024635">
    <property type="component" value="Unassembled WGS sequence"/>
</dbReference>
<gene>
    <name evidence="3" type="primary">Acey_s0548.g3276</name>
    <name evidence="3" type="synonym">Acey-C18E9.9</name>
    <name evidence="3" type="ORF">Y032_0548g3276</name>
</gene>
<evidence type="ECO:0008006" key="5">
    <source>
        <dbReference type="Google" id="ProtNLM"/>
    </source>
</evidence>
<organism evidence="3 4">
    <name type="scientific">Ancylostoma ceylanicum</name>
    <dbReference type="NCBI Taxonomy" id="53326"/>
    <lineage>
        <taxon>Eukaryota</taxon>
        <taxon>Metazoa</taxon>
        <taxon>Ecdysozoa</taxon>
        <taxon>Nematoda</taxon>
        <taxon>Chromadorea</taxon>
        <taxon>Rhabditida</taxon>
        <taxon>Rhabditina</taxon>
        <taxon>Rhabditomorpha</taxon>
        <taxon>Strongyloidea</taxon>
        <taxon>Ancylostomatidae</taxon>
        <taxon>Ancylostomatinae</taxon>
        <taxon>Ancylostoma</taxon>
    </lineage>
</organism>
<keyword evidence="2" id="KW-0812">Transmembrane</keyword>
<keyword evidence="2" id="KW-1133">Transmembrane helix</keyword>
<keyword evidence="2" id="KW-0472">Membrane</keyword>
<evidence type="ECO:0000256" key="1">
    <source>
        <dbReference type="SAM" id="MobiDB-lite"/>
    </source>
</evidence>
<feature type="transmembrane region" description="Helical" evidence="2">
    <location>
        <begin position="12"/>
        <end position="30"/>
    </location>
</feature>
<evidence type="ECO:0000313" key="3">
    <source>
        <dbReference type="EMBL" id="EYC41979.1"/>
    </source>
</evidence>
<dbReference type="EMBL" id="JARK01000148">
    <property type="protein sequence ID" value="EYC41979.1"/>
    <property type="molecule type" value="Genomic_DNA"/>
</dbReference>
<proteinExistence type="predicted"/>
<dbReference type="AlphaFoldDB" id="A0A016WQA7"/>
<feature type="transmembrane region" description="Helical" evidence="2">
    <location>
        <begin position="101"/>
        <end position="121"/>
    </location>
</feature>
<keyword evidence="4" id="KW-1185">Reference proteome</keyword>
<evidence type="ECO:0000313" key="4">
    <source>
        <dbReference type="Proteomes" id="UP000024635"/>
    </source>
</evidence>
<feature type="region of interest" description="Disordered" evidence="1">
    <location>
        <begin position="135"/>
        <end position="160"/>
    </location>
</feature>
<comment type="caution">
    <text evidence="3">The sequence shown here is derived from an EMBL/GenBank/DDBJ whole genome shotgun (WGS) entry which is preliminary data.</text>
</comment>
<reference evidence="4" key="1">
    <citation type="journal article" date="2015" name="Nat. Genet.">
        <title>The genome and transcriptome of the zoonotic hookworm Ancylostoma ceylanicum identify infection-specific gene families.</title>
        <authorList>
            <person name="Schwarz E.M."/>
            <person name="Hu Y."/>
            <person name="Antoshechkin I."/>
            <person name="Miller M.M."/>
            <person name="Sternberg P.W."/>
            <person name="Aroian R.V."/>
        </authorList>
    </citation>
    <scope>NUCLEOTIDE SEQUENCE</scope>
    <source>
        <strain evidence="4">HY135</strain>
    </source>
</reference>
<evidence type="ECO:0000256" key="2">
    <source>
        <dbReference type="SAM" id="Phobius"/>
    </source>
</evidence>